<dbReference type="Gene3D" id="1.20.1580.10">
    <property type="entry name" value="ABC transporter ATPase like domain"/>
    <property type="match status" value="2"/>
</dbReference>
<dbReference type="GO" id="GO:0009380">
    <property type="term" value="C:excinuclease repair complex"/>
    <property type="evidence" value="ECO:0007669"/>
    <property type="project" value="InterPro"/>
</dbReference>
<organism evidence="19 20">
    <name type="scientific">Kineothrix alysoides</name>
    <dbReference type="NCBI Taxonomy" id="1469948"/>
    <lineage>
        <taxon>Bacteria</taxon>
        <taxon>Bacillati</taxon>
        <taxon>Bacillota</taxon>
        <taxon>Clostridia</taxon>
        <taxon>Lachnospirales</taxon>
        <taxon>Lachnospiraceae</taxon>
        <taxon>Kineothrix</taxon>
    </lineage>
</organism>
<dbReference type="InterPro" id="IPR004602">
    <property type="entry name" value="UvrA"/>
</dbReference>
<keyword evidence="20" id="KW-1185">Reference proteome</keyword>
<dbReference type="GO" id="GO:0006289">
    <property type="term" value="P:nucleotide-excision repair"/>
    <property type="evidence" value="ECO:0007669"/>
    <property type="project" value="UniProtKB-UniRule"/>
</dbReference>
<comment type="subcellular location">
    <subcellularLocation>
        <location evidence="1 17">Cytoplasm</location>
    </subcellularLocation>
</comment>
<reference evidence="19 20" key="1">
    <citation type="submission" date="2019-03" db="EMBL/GenBank/DDBJ databases">
        <title>Genomic Encyclopedia of Type Strains, Phase IV (KMG-IV): sequencing the most valuable type-strain genomes for metagenomic binning, comparative biology and taxonomic classification.</title>
        <authorList>
            <person name="Goeker M."/>
        </authorList>
    </citation>
    <scope>NUCLEOTIDE SEQUENCE [LARGE SCALE GENOMIC DNA]</scope>
    <source>
        <strain evidence="19 20">DSM 100556</strain>
    </source>
</reference>
<evidence type="ECO:0000313" key="20">
    <source>
        <dbReference type="Proteomes" id="UP000295718"/>
    </source>
</evidence>
<dbReference type="Pfam" id="PF17755">
    <property type="entry name" value="UvrA_DNA-bind"/>
    <property type="match status" value="1"/>
</dbReference>
<dbReference type="CDD" id="cd03270">
    <property type="entry name" value="ABC_UvrA_I"/>
    <property type="match status" value="1"/>
</dbReference>
<evidence type="ECO:0000256" key="3">
    <source>
        <dbReference type="ARBA" id="ARBA00022723"/>
    </source>
</evidence>
<dbReference type="NCBIfam" id="TIGR00630">
    <property type="entry name" value="uvra"/>
    <property type="match status" value="1"/>
</dbReference>
<dbReference type="SUPFAM" id="SSF52540">
    <property type="entry name" value="P-loop containing nucleoside triphosphate hydrolases"/>
    <property type="match status" value="2"/>
</dbReference>
<comment type="caution">
    <text evidence="19">The sequence shown here is derived from an EMBL/GenBank/DDBJ whole genome shotgun (WGS) entry which is preliminary data.</text>
</comment>
<dbReference type="InterPro" id="IPR017871">
    <property type="entry name" value="ABC_transporter-like_CS"/>
</dbReference>
<feature type="binding site" evidence="17">
    <location>
        <begin position="46"/>
        <end position="53"/>
    </location>
    <ligand>
        <name>ATP</name>
        <dbReference type="ChEBI" id="CHEBI:30616"/>
    </ligand>
</feature>
<dbReference type="PROSITE" id="PS00211">
    <property type="entry name" value="ABC_TRANSPORTER_1"/>
    <property type="match status" value="2"/>
</dbReference>
<keyword evidence="10 17" id="KW-0067">ATP-binding</keyword>
<dbReference type="FunFam" id="1.20.1580.10:FF:000002">
    <property type="entry name" value="UvrABC system protein A"/>
    <property type="match status" value="1"/>
</dbReference>
<dbReference type="PROSITE" id="PS50893">
    <property type="entry name" value="ABC_TRANSPORTER_2"/>
    <property type="match status" value="1"/>
</dbReference>
<evidence type="ECO:0000256" key="8">
    <source>
        <dbReference type="ARBA" id="ARBA00022771"/>
    </source>
</evidence>
<evidence type="ECO:0000256" key="6">
    <source>
        <dbReference type="ARBA" id="ARBA00022763"/>
    </source>
</evidence>
<evidence type="ECO:0000256" key="9">
    <source>
        <dbReference type="ARBA" id="ARBA00022833"/>
    </source>
</evidence>
<dbReference type="Pfam" id="PF17760">
    <property type="entry name" value="UvrA_inter"/>
    <property type="match status" value="1"/>
</dbReference>
<evidence type="ECO:0000256" key="15">
    <source>
        <dbReference type="ARBA" id="ARBA00039316"/>
    </source>
</evidence>
<feature type="domain" description="ABC transporter" evidence="18">
    <location>
        <begin position="622"/>
        <end position="950"/>
    </location>
</feature>
<evidence type="ECO:0000259" key="18">
    <source>
        <dbReference type="PROSITE" id="PS50893"/>
    </source>
</evidence>
<evidence type="ECO:0000256" key="17">
    <source>
        <dbReference type="HAMAP-Rule" id="MF_00205"/>
    </source>
</evidence>
<name>A0A4R1R283_9FIRM</name>
<keyword evidence="12 17" id="KW-0238">DNA-binding</keyword>
<proteinExistence type="inferred from homology"/>
<keyword evidence="4 17" id="KW-0677">Repeat</keyword>
<evidence type="ECO:0000256" key="13">
    <source>
        <dbReference type="ARBA" id="ARBA00023204"/>
    </source>
</evidence>
<gene>
    <name evidence="17" type="primary">uvrA</name>
    <name evidence="19" type="ORF">EDD76_104220</name>
</gene>
<feature type="zinc finger region" description="C4-type" evidence="17">
    <location>
        <begin position="753"/>
        <end position="779"/>
    </location>
</feature>
<dbReference type="GO" id="GO:0009381">
    <property type="term" value="F:excinuclease ABC activity"/>
    <property type="evidence" value="ECO:0007669"/>
    <property type="project" value="UniProtKB-UniRule"/>
</dbReference>
<feature type="binding site" evidence="17">
    <location>
        <begin position="654"/>
        <end position="661"/>
    </location>
    <ligand>
        <name>ATP</name>
        <dbReference type="ChEBI" id="CHEBI:30616"/>
    </ligand>
</feature>
<accession>A0A4R1R283</accession>
<comment type="function">
    <text evidence="17">The UvrABC repair system catalyzes the recognition and processing of DNA lesions. UvrA is an ATPase and a DNA-binding protein. A damage recognition complex composed of 2 UvrA and 2 UvrB subunits scans DNA for abnormalities. When the presence of a lesion has been verified by UvrB, the UvrA molecules dissociate.</text>
</comment>
<evidence type="ECO:0000256" key="16">
    <source>
        <dbReference type="ARBA" id="ARBA00042156"/>
    </source>
</evidence>
<keyword evidence="11 17" id="KW-0267">Excision nuclease</keyword>
<evidence type="ECO:0000256" key="11">
    <source>
        <dbReference type="ARBA" id="ARBA00022881"/>
    </source>
</evidence>
<evidence type="ECO:0000256" key="14">
    <source>
        <dbReference type="ARBA" id="ARBA00038000"/>
    </source>
</evidence>
<dbReference type="InterPro" id="IPR013815">
    <property type="entry name" value="ATP_grasp_subdomain_1"/>
</dbReference>
<dbReference type="GO" id="GO:0016887">
    <property type="term" value="F:ATP hydrolysis activity"/>
    <property type="evidence" value="ECO:0007669"/>
    <property type="project" value="InterPro"/>
</dbReference>
<dbReference type="Proteomes" id="UP000295718">
    <property type="component" value="Unassembled WGS sequence"/>
</dbReference>
<dbReference type="HAMAP" id="MF_00205">
    <property type="entry name" value="UvrA"/>
    <property type="match status" value="1"/>
</dbReference>
<dbReference type="InterPro" id="IPR003439">
    <property type="entry name" value="ABC_transporter-like_ATP-bd"/>
</dbReference>
<keyword evidence="5 17" id="KW-0547">Nucleotide-binding</keyword>
<dbReference type="Gene3D" id="3.30.1490.20">
    <property type="entry name" value="ATP-grasp fold, A domain"/>
    <property type="match status" value="1"/>
</dbReference>
<dbReference type="InterPro" id="IPR041552">
    <property type="entry name" value="UvrA_DNA-bd"/>
</dbReference>
<dbReference type="GO" id="GO:0008270">
    <property type="term" value="F:zinc ion binding"/>
    <property type="evidence" value="ECO:0007669"/>
    <property type="project" value="UniProtKB-UniRule"/>
</dbReference>
<keyword evidence="2 17" id="KW-0963">Cytoplasm</keyword>
<dbReference type="EMBL" id="SLUO01000004">
    <property type="protein sequence ID" value="TCL59483.1"/>
    <property type="molecule type" value="Genomic_DNA"/>
</dbReference>
<keyword evidence="17" id="KW-0742">SOS response</keyword>
<dbReference type="Gene3D" id="1.10.8.280">
    <property type="entry name" value="ABC transporter ATPase domain-like"/>
    <property type="match status" value="1"/>
</dbReference>
<dbReference type="Gene3D" id="3.40.50.300">
    <property type="entry name" value="P-loop containing nucleotide triphosphate hydrolases"/>
    <property type="match status" value="2"/>
</dbReference>
<keyword evidence="13 17" id="KW-0234">DNA repair</keyword>
<dbReference type="InterPro" id="IPR027417">
    <property type="entry name" value="P-loop_NTPase"/>
</dbReference>
<keyword evidence="9 17" id="KW-0862">Zinc</keyword>
<dbReference type="GO" id="GO:0003677">
    <property type="term" value="F:DNA binding"/>
    <property type="evidence" value="ECO:0007669"/>
    <property type="project" value="UniProtKB-UniRule"/>
</dbReference>
<keyword evidence="8 17" id="KW-0863">Zinc-finger</keyword>
<evidence type="ECO:0000256" key="12">
    <source>
        <dbReference type="ARBA" id="ARBA00023125"/>
    </source>
</evidence>
<dbReference type="STRING" id="1469948.GCA_000732725_03641"/>
<sequence>MESGIEKESKRMLPRREYIKIRGANEHNLKNIDVDIPRNELVVLTGLSGSGKSSLAFDTIYAEGQRRYMESLSSYARQFLGQMEKPNVEKIEGLSPAISIDQKSTNRNPRSTVGTVTEIYDYFRLLYARIGIPHCPSCGKEIKKQSVDQMTDQIMGLPEGTRIQLLAPVVRGRKGEHTKVFERAKRSGYVRVRVDGNMYELSEEIKLDKNIKHNIEVVVDRLVVKPGVERRLTDSIENVLELAEGLLFVDVLEREMMTFSQSFSCPDCGVSVSEIEPRSFSFNNPFGACPECFGLGYKMEFDIDLMIPDKRLSINQGAIAVMGWQSCNDPGSFSNAILQALCREYDFDLDTPFEEYSDRVKQILIHGTGGKEVKVHYKGQRGQGVYPVAFEGLVRNVERRYRETGSESSKQEYETFMNIIPCKKCKGMRLKEEALAVTVSDKNIYEITSFSIRKLYKFLSEMELTKQQQLIGKQVLKEINARVGFLIDVGLDYLSLSRATGTLSGGEAQRIRLATQIGSGLVGVCYILDEPSIGLHQRDNDKLLNTLRNLKDMGNTLLVVEHDEDTMLAADYIVDIGPGAGSHGGEVIAQGTAEDIMNTPDSITGQYLSGKLQIPIPEKRRVSTGELIVRKAQENNLKGIDVTFPLGVMTCVTGVSGSGKSSLVNEILYKHLARDLNRARTIPGKHAGIDGIEQLDKVIDIDQSPIGRTPRSNPATYTGVFDQIRDLFSTTADAKTKGYKKGRFSFNVKGGRCEACSGDGIIKIEMHFLPDIYVPCEVCGGKRYNRETLDVKYKGKSIYDVLDMTVEEAVGFFENVPSIRRKIETLNDVGLSYVKLGQPSTTLSGGEAQRIKLATELSKRSTGKTIYILDEPTTGLHFADVHKLTEILHKLADGGNTVVVIEHNLDVIKTADYIIDIGPEGGDKGGTVIAEGTPEEVAGNPKSYTGFYVNKMLERYK</sequence>
<dbReference type="AlphaFoldDB" id="A0A4R1R283"/>
<evidence type="ECO:0000256" key="4">
    <source>
        <dbReference type="ARBA" id="ARBA00022737"/>
    </source>
</evidence>
<dbReference type="RefSeq" id="WP_242843336.1">
    <property type="nucleotide sequence ID" value="NZ_JPNB01000002.1"/>
</dbReference>
<dbReference type="CDD" id="cd03271">
    <property type="entry name" value="ABC_UvrA_II"/>
    <property type="match status" value="1"/>
</dbReference>
<evidence type="ECO:0000256" key="1">
    <source>
        <dbReference type="ARBA" id="ARBA00004496"/>
    </source>
</evidence>
<dbReference type="PANTHER" id="PTHR43152:SF3">
    <property type="entry name" value="UVRABC SYSTEM PROTEIN A"/>
    <property type="match status" value="1"/>
</dbReference>
<dbReference type="NCBIfam" id="NF001503">
    <property type="entry name" value="PRK00349.1"/>
    <property type="match status" value="1"/>
</dbReference>
<comment type="similarity">
    <text evidence="14 17">Belongs to the ABC transporter superfamily. UvrA family.</text>
</comment>
<dbReference type="FunFam" id="3.40.50.300:FF:000028">
    <property type="entry name" value="UvrABC system protein A"/>
    <property type="match status" value="1"/>
</dbReference>
<dbReference type="GO" id="GO:0005737">
    <property type="term" value="C:cytoplasm"/>
    <property type="evidence" value="ECO:0007669"/>
    <property type="project" value="UniProtKB-SubCell"/>
</dbReference>
<feature type="zinc finger region" description="C4-type" evidence="17">
    <location>
        <begin position="265"/>
        <end position="292"/>
    </location>
</feature>
<comment type="subunit">
    <text evidence="17">Forms a heterotetramer with UvrB during the search for lesions.</text>
</comment>
<dbReference type="InterPro" id="IPR041102">
    <property type="entry name" value="UvrA_inter"/>
</dbReference>
<evidence type="ECO:0000256" key="5">
    <source>
        <dbReference type="ARBA" id="ARBA00022741"/>
    </source>
</evidence>
<evidence type="ECO:0000256" key="7">
    <source>
        <dbReference type="ARBA" id="ARBA00022769"/>
    </source>
</evidence>
<keyword evidence="3 17" id="KW-0479">Metal-binding</keyword>
<dbReference type="GO" id="GO:0009432">
    <property type="term" value="P:SOS response"/>
    <property type="evidence" value="ECO:0007669"/>
    <property type="project" value="UniProtKB-UniRule"/>
</dbReference>
<evidence type="ECO:0000256" key="10">
    <source>
        <dbReference type="ARBA" id="ARBA00022840"/>
    </source>
</evidence>
<keyword evidence="6 17" id="KW-0227">DNA damage</keyword>
<keyword evidence="7 17" id="KW-0228">DNA excision</keyword>
<dbReference type="GO" id="GO:0005524">
    <property type="term" value="F:ATP binding"/>
    <property type="evidence" value="ECO:0007669"/>
    <property type="project" value="UniProtKB-UniRule"/>
</dbReference>
<dbReference type="PANTHER" id="PTHR43152">
    <property type="entry name" value="UVRABC SYSTEM PROTEIN A"/>
    <property type="match status" value="1"/>
</dbReference>
<evidence type="ECO:0000313" key="19">
    <source>
        <dbReference type="EMBL" id="TCL59483.1"/>
    </source>
</evidence>
<evidence type="ECO:0000256" key="2">
    <source>
        <dbReference type="ARBA" id="ARBA00022490"/>
    </source>
</evidence>
<protein>
    <recommendedName>
        <fullName evidence="15 17">UvrABC system protein A</fullName>
        <shortName evidence="17">UvrA protein</shortName>
    </recommendedName>
    <alternativeName>
        <fullName evidence="16 17">Excinuclease ABC subunit A</fullName>
    </alternativeName>
</protein>